<reference evidence="1 2" key="1">
    <citation type="journal article" date="2010" name="Proc. Natl. Acad. Sci. U.S.A.">
        <title>Insights into evolution of multicellular fungi from the assembled chromosomes of the mushroom Coprinopsis cinerea (Coprinus cinereus).</title>
        <authorList>
            <person name="Stajich J.E."/>
            <person name="Wilke S.K."/>
            <person name="Ahren D."/>
            <person name="Au C.H."/>
            <person name="Birren B.W."/>
            <person name="Borodovsky M."/>
            <person name="Burns C."/>
            <person name="Canback B."/>
            <person name="Casselton L.A."/>
            <person name="Cheng C.K."/>
            <person name="Deng J."/>
            <person name="Dietrich F.S."/>
            <person name="Fargo D.C."/>
            <person name="Farman M.L."/>
            <person name="Gathman A.C."/>
            <person name="Goldberg J."/>
            <person name="Guigo R."/>
            <person name="Hoegger P.J."/>
            <person name="Hooker J.B."/>
            <person name="Huggins A."/>
            <person name="James T.Y."/>
            <person name="Kamada T."/>
            <person name="Kilaru S."/>
            <person name="Kodira C."/>
            <person name="Kues U."/>
            <person name="Kupfer D."/>
            <person name="Kwan H.S."/>
            <person name="Lomsadze A."/>
            <person name="Li W."/>
            <person name="Lilly W.W."/>
            <person name="Ma L.J."/>
            <person name="Mackey A.J."/>
            <person name="Manning G."/>
            <person name="Martin F."/>
            <person name="Muraguchi H."/>
            <person name="Natvig D.O."/>
            <person name="Palmerini H."/>
            <person name="Ramesh M.A."/>
            <person name="Rehmeyer C.J."/>
            <person name="Roe B.A."/>
            <person name="Shenoy N."/>
            <person name="Stanke M."/>
            <person name="Ter-Hovhannisyan V."/>
            <person name="Tunlid A."/>
            <person name="Velagapudi R."/>
            <person name="Vision T.J."/>
            <person name="Zeng Q."/>
            <person name="Zolan M.E."/>
            <person name="Pukkila P.J."/>
        </authorList>
    </citation>
    <scope>NUCLEOTIDE SEQUENCE [LARGE SCALE GENOMIC DNA]</scope>
    <source>
        <strain evidence="2">Okayama-7 / 130 / ATCC MYA-4618 / FGSC 9003</strain>
    </source>
</reference>
<dbReference type="RefSeq" id="XP_001832553.2">
    <property type="nucleotide sequence ID" value="XM_001832501.2"/>
</dbReference>
<keyword evidence="2" id="KW-1185">Reference proteome</keyword>
<evidence type="ECO:0000313" key="2">
    <source>
        <dbReference type="Proteomes" id="UP000001861"/>
    </source>
</evidence>
<dbReference type="AlphaFoldDB" id="A8NCK9"/>
<dbReference type="HOGENOM" id="CLU_1731377_0_0_1"/>
<evidence type="ECO:0000313" key="1">
    <source>
        <dbReference type="EMBL" id="EAU89302.2"/>
    </source>
</evidence>
<dbReference type="EMBL" id="AACS02000009">
    <property type="protein sequence ID" value="EAU89302.2"/>
    <property type="molecule type" value="Genomic_DNA"/>
</dbReference>
<gene>
    <name evidence="1" type="ORF">CC1G_03567</name>
</gene>
<organism evidence="1 2">
    <name type="scientific">Coprinopsis cinerea (strain Okayama-7 / 130 / ATCC MYA-4618 / FGSC 9003)</name>
    <name type="common">Inky cap fungus</name>
    <name type="synonym">Hormographiella aspergillata</name>
    <dbReference type="NCBI Taxonomy" id="240176"/>
    <lineage>
        <taxon>Eukaryota</taxon>
        <taxon>Fungi</taxon>
        <taxon>Dikarya</taxon>
        <taxon>Basidiomycota</taxon>
        <taxon>Agaricomycotina</taxon>
        <taxon>Agaricomycetes</taxon>
        <taxon>Agaricomycetidae</taxon>
        <taxon>Agaricales</taxon>
        <taxon>Agaricineae</taxon>
        <taxon>Psathyrellaceae</taxon>
        <taxon>Coprinopsis</taxon>
    </lineage>
</organism>
<dbReference type="VEuPathDB" id="FungiDB:CC1G_03567"/>
<dbReference type="KEGG" id="cci:CC1G_03567"/>
<comment type="caution">
    <text evidence="1">The sequence shown here is derived from an EMBL/GenBank/DDBJ whole genome shotgun (WGS) entry which is preliminary data.</text>
</comment>
<dbReference type="GeneID" id="6009040"/>
<dbReference type="Proteomes" id="UP000001861">
    <property type="component" value="Unassembled WGS sequence"/>
</dbReference>
<proteinExistence type="predicted"/>
<protein>
    <submittedName>
        <fullName evidence="1">Uncharacterized protein</fullName>
    </submittedName>
</protein>
<dbReference type="InParanoid" id="A8NCK9"/>
<accession>A8NCK9</accession>
<sequence length="151" mass="17077">MPLKLAPVAQFTFPAGFCISEINLSQDGATILLNGIRKIEAQNASSAQVYTLQPDSEDPQFKLQGELKNLRLDTDPLGLCDDLFCLGIDGELVVWNVREGTACRWQGTDNMYHVRLSFALFYSSKTPLSRWTIQRTLQRCASTKYRLYNHT</sequence>
<name>A8NCK9_COPC7</name>